<dbReference type="PANTHER" id="PTHR11890">
    <property type="entry name" value="INTERLEUKIN-1 RECEPTOR FAMILY MEMBER"/>
    <property type="match status" value="1"/>
</dbReference>
<accession>A0A3P9LBA7</accession>
<reference evidence="7" key="3">
    <citation type="submission" date="2025-08" db="UniProtKB">
        <authorList>
            <consortium name="Ensembl"/>
        </authorList>
    </citation>
    <scope>IDENTIFICATION</scope>
    <source>
        <strain evidence="7">HNI</strain>
    </source>
</reference>
<dbReference type="InterPro" id="IPR036179">
    <property type="entry name" value="Ig-like_dom_sf"/>
</dbReference>
<reference key="1">
    <citation type="journal article" date="2007" name="Nature">
        <title>The medaka draft genome and insights into vertebrate genome evolution.</title>
        <authorList>
            <person name="Kasahara M."/>
            <person name="Naruse K."/>
            <person name="Sasaki S."/>
            <person name="Nakatani Y."/>
            <person name="Qu W."/>
            <person name="Ahsan B."/>
            <person name="Yamada T."/>
            <person name="Nagayasu Y."/>
            <person name="Doi K."/>
            <person name="Kasai Y."/>
            <person name="Jindo T."/>
            <person name="Kobayashi D."/>
            <person name="Shimada A."/>
            <person name="Toyoda A."/>
            <person name="Kuroki Y."/>
            <person name="Fujiyama A."/>
            <person name="Sasaki T."/>
            <person name="Shimizu A."/>
            <person name="Asakawa S."/>
            <person name="Shimizu N."/>
            <person name="Hashimoto S."/>
            <person name="Yang J."/>
            <person name="Lee Y."/>
            <person name="Matsushima K."/>
            <person name="Sugano S."/>
            <person name="Sakaizumi M."/>
            <person name="Narita T."/>
            <person name="Ohishi K."/>
            <person name="Haga S."/>
            <person name="Ohta F."/>
            <person name="Nomoto H."/>
            <person name="Nogata K."/>
            <person name="Morishita T."/>
            <person name="Endo T."/>
            <person name="Shin-I T."/>
            <person name="Takeda H."/>
            <person name="Morishita S."/>
            <person name="Kohara Y."/>
        </authorList>
    </citation>
    <scope>NUCLEOTIDE SEQUENCE [LARGE SCALE GENOMIC DNA]</scope>
    <source>
        <strain>Hd-rR</strain>
    </source>
</reference>
<keyword evidence="4" id="KW-1133">Transmembrane helix</keyword>
<keyword evidence="2" id="KW-0325">Glycoprotein</keyword>
<keyword evidence="5" id="KW-0732">Signal</keyword>
<reference evidence="7" key="4">
    <citation type="submission" date="2025-09" db="UniProtKB">
        <authorList>
            <consortium name="Ensembl"/>
        </authorList>
    </citation>
    <scope>IDENTIFICATION</scope>
    <source>
        <strain evidence="7">HNI</strain>
    </source>
</reference>
<dbReference type="Gene3D" id="2.60.40.10">
    <property type="entry name" value="Immunoglobulins"/>
    <property type="match status" value="3"/>
</dbReference>
<organism evidence="7 8">
    <name type="scientific">Oryzias latipes</name>
    <name type="common">Japanese rice fish</name>
    <name type="synonym">Japanese killifish</name>
    <dbReference type="NCBI Taxonomy" id="8090"/>
    <lineage>
        <taxon>Eukaryota</taxon>
        <taxon>Metazoa</taxon>
        <taxon>Chordata</taxon>
        <taxon>Craniata</taxon>
        <taxon>Vertebrata</taxon>
        <taxon>Euteleostomi</taxon>
        <taxon>Actinopterygii</taxon>
        <taxon>Neopterygii</taxon>
        <taxon>Teleostei</taxon>
        <taxon>Neoteleostei</taxon>
        <taxon>Acanthomorphata</taxon>
        <taxon>Ovalentaria</taxon>
        <taxon>Atherinomorphae</taxon>
        <taxon>Beloniformes</taxon>
        <taxon>Adrianichthyidae</taxon>
        <taxon>Oryziinae</taxon>
        <taxon>Oryzias</taxon>
    </lineage>
</organism>
<sequence length="415" mass="46846">MDALLFLLIPVGVTFASERTSELSRCNNMNNESFRLLEGEAFYFSPISVNNPDLPEEDFTWYKNNPQFENITTEEENSIHYHGGALFFLNISSTDSGHYTARQTMPSGNCQLHHVTITVYNTSSRGQTTYGRDQNSQLNKMLTCPTPAQQTCETFSGIFTWYKDGSLLQGEHEPKMRINEASKAHEGIYTCMCTWTHNHREYNSSASRRLIVLDPIHHGDVQILSPVNNEQFVDKGYSIKLNCSIFCGNNVARSCEAIWTINEKNVTGMDGYHQTISTENENPSKYTYSTATLTIDKVSAQDFQHVFKCSGEGYYRSAFKTVTLKARESAIPLVIGCVCVLFASVCAAVLIKCFAIDLALFFRPFFPLSGNKDPRMYDAYVVYQAEGLQRATEDQLCSFIMSSLPSVLEDKFGYR</sequence>
<dbReference type="InterPro" id="IPR003599">
    <property type="entry name" value="Ig_sub"/>
</dbReference>
<evidence type="ECO:0000313" key="7">
    <source>
        <dbReference type="Ensembl" id="ENSORLP00020018010.1"/>
    </source>
</evidence>
<dbReference type="InterPro" id="IPR015621">
    <property type="entry name" value="IL-1_rcpt_fam"/>
</dbReference>
<keyword evidence="4" id="KW-0812">Transmembrane</keyword>
<keyword evidence="4" id="KW-0472">Membrane</keyword>
<dbReference type="InterPro" id="IPR007110">
    <property type="entry name" value="Ig-like_dom"/>
</dbReference>
<reference evidence="7 8" key="2">
    <citation type="submission" date="2017-04" db="EMBL/GenBank/DDBJ databases">
        <title>CpG methylation of centromeres and impact of large insertions on vertebrate speciation.</title>
        <authorList>
            <person name="Ichikawa K."/>
            <person name="Yoshimura J."/>
            <person name="Morishita S."/>
        </authorList>
    </citation>
    <scope>NUCLEOTIDE SEQUENCE</scope>
    <source>
        <strain evidence="7 8">HNI</strain>
    </source>
</reference>
<keyword evidence="1" id="KW-1015">Disulfide bond</keyword>
<dbReference type="PANTHER" id="PTHR11890:SF26">
    <property type="entry name" value="INTERLEUKIN-1 RECEPTOR TYPE 1"/>
    <property type="match status" value="1"/>
</dbReference>
<evidence type="ECO:0000256" key="3">
    <source>
        <dbReference type="ARBA" id="ARBA00023319"/>
    </source>
</evidence>
<name>A0A3P9LBA7_ORYLA</name>
<dbReference type="AlphaFoldDB" id="A0A3P9LBA7"/>
<dbReference type="Pfam" id="PF13895">
    <property type="entry name" value="Ig_2"/>
    <property type="match status" value="1"/>
</dbReference>
<feature type="domain" description="Ig-like" evidence="6">
    <location>
        <begin position="106"/>
        <end position="207"/>
    </location>
</feature>
<dbReference type="PRINTS" id="PR01537">
    <property type="entry name" value="INTRLKN1R1F"/>
</dbReference>
<dbReference type="Ensembl" id="ENSORLT00020026719.1">
    <property type="protein sequence ID" value="ENSORLP00020018010.1"/>
    <property type="gene ID" value="ENSORLG00020000875.1"/>
</dbReference>
<evidence type="ECO:0000256" key="1">
    <source>
        <dbReference type="ARBA" id="ARBA00023157"/>
    </source>
</evidence>
<evidence type="ECO:0000256" key="4">
    <source>
        <dbReference type="SAM" id="Phobius"/>
    </source>
</evidence>
<feature type="chain" id="PRO_5017966015" description="Ig-like domain-containing protein" evidence="5">
    <location>
        <begin position="17"/>
        <end position="415"/>
    </location>
</feature>
<protein>
    <recommendedName>
        <fullName evidence="6">Ig-like domain-containing protein</fullName>
    </recommendedName>
</protein>
<feature type="signal peptide" evidence="5">
    <location>
        <begin position="1"/>
        <end position="16"/>
    </location>
</feature>
<dbReference type="Proteomes" id="UP000265180">
    <property type="component" value="Chromosome 21"/>
</dbReference>
<keyword evidence="3" id="KW-0393">Immunoglobulin domain</keyword>
<dbReference type="SMART" id="SM00409">
    <property type="entry name" value="IG"/>
    <property type="match status" value="3"/>
</dbReference>
<feature type="transmembrane region" description="Helical" evidence="4">
    <location>
        <begin position="333"/>
        <end position="362"/>
    </location>
</feature>
<evidence type="ECO:0000256" key="2">
    <source>
        <dbReference type="ARBA" id="ARBA00023180"/>
    </source>
</evidence>
<evidence type="ECO:0000313" key="8">
    <source>
        <dbReference type="Proteomes" id="UP000265180"/>
    </source>
</evidence>
<evidence type="ECO:0000259" key="6">
    <source>
        <dbReference type="PROSITE" id="PS50835"/>
    </source>
</evidence>
<evidence type="ECO:0000256" key="5">
    <source>
        <dbReference type="SAM" id="SignalP"/>
    </source>
</evidence>
<proteinExistence type="predicted"/>
<dbReference type="SUPFAM" id="SSF48726">
    <property type="entry name" value="Immunoglobulin"/>
    <property type="match status" value="3"/>
</dbReference>
<dbReference type="PROSITE" id="PS50835">
    <property type="entry name" value="IG_LIKE"/>
    <property type="match status" value="1"/>
</dbReference>
<dbReference type="InterPro" id="IPR013783">
    <property type="entry name" value="Ig-like_fold"/>
</dbReference>